<dbReference type="Pfam" id="PF06725">
    <property type="entry name" value="3D"/>
    <property type="match status" value="1"/>
</dbReference>
<keyword evidence="8" id="KW-1185">Reference proteome</keyword>
<evidence type="ECO:0000256" key="2">
    <source>
        <dbReference type="ARBA" id="ARBA00012587"/>
    </source>
</evidence>
<keyword evidence="4" id="KW-0961">Cell wall biogenesis/degradation</keyword>
<dbReference type="PANTHER" id="PTHR30124">
    <property type="entry name" value="MEMBRANE-BOUND LYTIC MUREIN TRANSGLYCOSYLASE A"/>
    <property type="match status" value="1"/>
</dbReference>
<evidence type="ECO:0000256" key="3">
    <source>
        <dbReference type="ARBA" id="ARBA00023239"/>
    </source>
</evidence>
<evidence type="ECO:0000256" key="5">
    <source>
        <dbReference type="ARBA" id="ARBA00030918"/>
    </source>
</evidence>
<dbReference type="CDD" id="cd14485">
    <property type="entry name" value="mltA_like_LT_A"/>
    <property type="match status" value="1"/>
</dbReference>
<dbReference type="SMART" id="SM00925">
    <property type="entry name" value="MltA"/>
    <property type="match status" value="1"/>
</dbReference>
<reference evidence="7 8" key="1">
    <citation type="submission" date="2018-05" db="EMBL/GenBank/DDBJ databases">
        <title>Acuticoccus sediminis sp. nov., isolated from deep-sea sediment of Indian Ocean.</title>
        <authorList>
            <person name="Liu X."/>
            <person name="Lai Q."/>
            <person name="Du Y."/>
            <person name="Sun F."/>
            <person name="Zhang X."/>
            <person name="Wang S."/>
            <person name="Shao Z."/>
        </authorList>
    </citation>
    <scope>NUCLEOTIDE SEQUENCE [LARGE SCALE GENOMIC DNA]</scope>
    <source>
        <strain evidence="7 8">PTG4-2</strain>
    </source>
</reference>
<comment type="caution">
    <text evidence="7">The sequence shown here is derived from an EMBL/GenBank/DDBJ whole genome shotgun (WGS) entry which is preliminary data.</text>
</comment>
<evidence type="ECO:0000259" key="6">
    <source>
        <dbReference type="SMART" id="SM00925"/>
    </source>
</evidence>
<name>A0A8B2NT58_9HYPH</name>
<dbReference type="GO" id="GO:0019867">
    <property type="term" value="C:outer membrane"/>
    <property type="evidence" value="ECO:0007669"/>
    <property type="project" value="InterPro"/>
</dbReference>
<dbReference type="EMBL" id="QHHQ01000001">
    <property type="protein sequence ID" value="RAI03388.1"/>
    <property type="molecule type" value="Genomic_DNA"/>
</dbReference>
<dbReference type="InterPro" id="IPR036908">
    <property type="entry name" value="RlpA-like_sf"/>
</dbReference>
<dbReference type="Gene3D" id="2.40.40.10">
    <property type="entry name" value="RlpA-like domain"/>
    <property type="match status" value="1"/>
</dbReference>
<dbReference type="CDD" id="cd14668">
    <property type="entry name" value="mlta_B"/>
    <property type="match status" value="1"/>
</dbReference>
<dbReference type="GO" id="GO:0009254">
    <property type="term" value="P:peptidoglycan turnover"/>
    <property type="evidence" value="ECO:0007669"/>
    <property type="project" value="InterPro"/>
</dbReference>
<dbReference type="Pfam" id="PF03562">
    <property type="entry name" value="MltA"/>
    <property type="match status" value="1"/>
</dbReference>
<evidence type="ECO:0000256" key="4">
    <source>
        <dbReference type="ARBA" id="ARBA00023316"/>
    </source>
</evidence>
<feature type="domain" description="Lytic transglycosylase MltA" evidence="6">
    <location>
        <begin position="86"/>
        <end position="241"/>
    </location>
</feature>
<keyword evidence="3" id="KW-0456">Lyase</keyword>
<protein>
    <recommendedName>
        <fullName evidence="2">peptidoglycan lytic exotransglycosylase</fullName>
        <ecNumber evidence="2">4.2.2.n1</ecNumber>
    </recommendedName>
    <alternativeName>
        <fullName evidence="5">Murein hydrolase A</fullName>
    </alternativeName>
</protein>
<dbReference type="InterPro" id="IPR005300">
    <property type="entry name" value="MltA_B"/>
</dbReference>
<dbReference type="AlphaFoldDB" id="A0A8B2NT58"/>
<dbReference type="RefSeq" id="WP_111342028.1">
    <property type="nucleotide sequence ID" value="NZ_QHHQ01000001.1"/>
</dbReference>
<dbReference type="GO" id="GO:0009253">
    <property type="term" value="P:peptidoglycan catabolic process"/>
    <property type="evidence" value="ECO:0007669"/>
    <property type="project" value="TreeGrafter"/>
</dbReference>
<dbReference type="OrthoDB" id="9783686at2"/>
<dbReference type="PANTHER" id="PTHR30124:SF0">
    <property type="entry name" value="MEMBRANE-BOUND LYTIC MUREIN TRANSGLYCOSYLASE A"/>
    <property type="match status" value="1"/>
</dbReference>
<dbReference type="GO" id="GO:0008933">
    <property type="term" value="F:peptidoglycan lytic transglycosylase activity"/>
    <property type="evidence" value="ECO:0007669"/>
    <property type="project" value="TreeGrafter"/>
</dbReference>
<dbReference type="GO" id="GO:0071555">
    <property type="term" value="P:cell wall organization"/>
    <property type="evidence" value="ECO:0007669"/>
    <property type="project" value="UniProtKB-KW"/>
</dbReference>
<dbReference type="InterPro" id="IPR026044">
    <property type="entry name" value="MltA"/>
</dbReference>
<proteinExistence type="predicted"/>
<comment type="catalytic activity">
    <reaction evidence="1">
        <text>Exolytic cleavage of the (1-&gt;4)-beta-glycosidic linkage between N-acetylmuramic acid (MurNAc) and N-acetylglucosamine (GlcNAc) residues in peptidoglycan, from either the reducing or the non-reducing ends of the peptidoglycan chains, with concomitant formation of a 1,6-anhydrobond in the MurNAc residue.</text>
        <dbReference type="EC" id="4.2.2.n1"/>
    </reaction>
</comment>
<evidence type="ECO:0000256" key="1">
    <source>
        <dbReference type="ARBA" id="ARBA00001420"/>
    </source>
</evidence>
<dbReference type="InterPro" id="IPR010611">
    <property type="entry name" value="3D_dom"/>
</dbReference>
<gene>
    <name evidence="7" type="ORF">DLJ53_02420</name>
</gene>
<evidence type="ECO:0000313" key="8">
    <source>
        <dbReference type="Proteomes" id="UP000249590"/>
    </source>
</evidence>
<dbReference type="PIRSF" id="PIRSF019422">
    <property type="entry name" value="MltA"/>
    <property type="match status" value="1"/>
</dbReference>
<dbReference type="Gene3D" id="2.40.240.50">
    <property type="entry name" value="Barwin-like endoglucanases"/>
    <property type="match status" value="1"/>
</dbReference>
<sequence>MGGPAVTVPIAGLPGWSEAEAEALLSGVARHLDPRVLERPAQAPWLRTIGPALARRGRSHTETVADAFTVWRLPETGLLTAYYEPVIAASRHRTGPFQTPIYRRPQDLVRVPARAGLPGDGTWARRAGDGRLEPYPDRAAIRGGALAGRGLELAYVADPVDAFFAQVQGSARLSLTDGGEMRIGYHGKTGHPYTAIGRVLIDRGWLPEGGATMQSIRAVLAANPGIVDETLNANRSFVFFRERPLGDPALGPVAAGGVPLVPRRSLAVDRTRIGLGTPIYVETDLPDIGSFAAATIAEDAGSAIVGPARGDLFIGTGDAAGDIAGRVKAAATWTMFLPRGIAP</sequence>
<organism evidence="7 8">
    <name type="scientific">Acuticoccus sediminis</name>
    <dbReference type="NCBI Taxonomy" id="2184697"/>
    <lineage>
        <taxon>Bacteria</taxon>
        <taxon>Pseudomonadati</taxon>
        <taxon>Pseudomonadota</taxon>
        <taxon>Alphaproteobacteria</taxon>
        <taxon>Hyphomicrobiales</taxon>
        <taxon>Amorphaceae</taxon>
        <taxon>Acuticoccus</taxon>
    </lineage>
</organism>
<dbReference type="EC" id="4.2.2.n1" evidence="2"/>
<dbReference type="SUPFAM" id="SSF50685">
    <property type="entry name" value="Barwin-like endoglucanases"/>
    <property type="match status" value="1"/>
</dbReference>
<dbReference type="Proteomes" id="UP000249590">
    <property type="component" value="Unassembled WGS sequence"/>
</dbReference>
<dbReference type="GO" id="GO:0004553">
    <property type="term" value="F:hydrolase activity, hydrolyzing O-glycosyl compounds"/>
    <property type="evidence" value="ECO:0007669"/>
    <property type="project" value="InterPro"/>
</dbReference>
<accession>A0A8B2NT58</accession>
<evidence type="ECO:0000313" key="7">
    <source>
        <dbReference type="EMBL" id="RAI03388.1"/>
    </source>
</evidence>